<organism evidence="1 2">
    <name type="scientific">Pseudomonas folii</name>
    <dbReference type="NCBI Taxonomy" id="2762593"/>
    <lineage>
        <taxon>Bacteria</taxon>
        <taxon>Pseudomonadati</taxon>
        <taxon>Pseudomonadota</taxon>
        <taxon>Gammaproteobacteria</taxon>
        <taxon>Pseudomonadales</taxon>
        <taxon>Pseudomonadaceae</taxon>
        <taxon>Pseudomonas</taxon>
    </lineage>
</organism>
<gene>
    <name evidence="1" type="ORF">H8S59_01840</name>
</gene>
<proteinExistence type="predicted"/>
<reference evidence="1 2" key="1">
    <citation type="submission" date="2020-08" db="EMBL/GenBank/DDBJ databases">
        <title>Putative novel bacterial strains isolated from necrotic wheat leaf tissues caused by Xanthomonas translucens.</title>
        <authorList>
            <person name="Tambong J.T."/>
        </authorList>
    </citation>
    <scope>NUCLEOTIDE SEQUENCE [LARGE SCALE GENOMIC DNA]</scope>
    <source>
        <strain evidence="1 2">DOAB 1069</strain>
    </source>
</reference>
<evidence type="ECO:0000313" key="1">
    <source>
        <dbReference type="EMBL" id="MBC3948513.1"/>
    </source>
</evidence>
<comment type="caution">
    <text evidence="1">The sequence shown here is derived from an EMBL/GenBank/DDBJ whole genome shotgun (WGS) entry which is preliminary data.</text>
</comment>
<evidence type="ECO:0000313" key="2">
    <source>
        <dbReference type="Proteomes" id="UP000651852"/>
    </source>
</evidence>
<keyword evidence="2" id="KW-1185">Reference proteome</keyword>
<sequence length="193" mass="21559">MDESLQAFERFVVQFNAWPDSLGHLTFNAAPASLPAIAESPQAGLMRKYFERIDLSAEPMIGADFGLELYGPLRLEKAQQGWNVTDNDDPAWGWKEGFTVFADRNGDVLVYDRHDACSAIYGSIQKRSFKVASDIVSLLNALQAGITVQLQEFNDDTLDDDLSPKPAFLDRVRDVVSHVEGADVDGFMKFFFE</sequence>
<dbReference type="Proteomes" id="UP000651852">
    <property type="component" value="Unassembled WGS sequence"/>
</dbReference>
<accession>A0ABR7AUB4</accession>
<dbReference type="RefSeq" id="WP_187520288.1">
    <property type="nucleotide sequence ID" value="NZ_JACONW010000004.1"/>
</dbReference>
<protein>
    <submittedName>
        <fullName evidence="1">Uncharacterized protein</fullName>
    </submittedName>
</protein>
<dbReference type="EMBL" id="JACONW010000004">
    <property type="protein sequence ID" value="MBC3948513.1"/>
    <property type="molecule type" value="Genomic_DNA"/>
</dbReference>
<name>A0ABR7AUB4_9PSED</name>